<dbReference type="GO" id="GO:0000166">
    <property type="term" value="F:nucleotide binding"/>
    <property type="evidence" value="ECO:0007669"/>
    <property type="project" value="UniProtKB-KW"/>
</dbReference>
<dbReference type="GO" id="GO:1990133">
    <property type="term" value="C:molybdopterin adenylyltransferase complex"/>
    <property type="evidence" value="ECO:0007669"/>
    <property type="project" value="TreeGrafter"/>
</dbReference>
<evidence type="ECO:0000256" key="3">
    <source>
        <dbReference type="ARBA" id="ARBA00024247"/>
    </source>
</evidence>
<organism evidence="4">
    <name type="scientific">Eiseniibacteriota bacterium</name>
    <dbReference type="NCBI Taxonomy" id="2212470"/>
    <lineage>
        <taxon>Bacteria</taxon>
        <taxon>Candidatus Eiseniibacteriota</taxon>
    </lineage>
</organism>
<dbReference type="AlphaFoldDB" id="A0A832I0V6"/>
<dbReference type="UniPathway" id="UPA00344"/>
<dbReference type="PANTHER" id="PTHR33359">
    <property type="entry name" value="MOLYBDOPTERIN SYNTHASE SULFUR CARRIER SUBUNIT"/>
    <property type="match status" value="1"/>
</dbReference>
<dbReference type="EMBL" id="DSQF01000008">
    <property type="protein sequence ID" value="HGZ42639.1"/>
    <property type="molecule type" value="Genomic_DNA"/>
</dbReference>
<accession>A0A832I0V6</accession>
<comment type="similarity">
    <text evidence="2">Belongs to the MoaD family.</text>
</comment>
<gene>
    <name evidence="4" type="ORF">ENR23_04295</name>
</gene>
<evidence type="ECO:0000256" key="1">
    <source>
        <dbReference type="ARBA" id="ARBA00022741"/>
    </source>
</evidence>
<dbReference type="InterPro" id="IPR044672">
    <property type="entry name" value="MOCS2A"/>
</dbReference>
<proteinExistence type="inferred from homology"/>
<name>A0A832I0V6_UNCEI</name>
<dbReference type="SUPFAM" id="SSF54285">
    <property type="entry name" value="MoaD/ThiS"/>
    <property type="match status" value="1"/>
</dbReference>
<dbReference type="GO" id="GO:0006777">
    <property type="term" value="P:Mo-molybdopterin cofactor biosynthetic process"/>
    <property type="evidence" value="ECO:0007669"/>
    <property type="project" value="InterPro"/>
</dbReference>
<protein>
    <recommendedName>
        <fullName evidence="3">Molybdopterin synthase sulfur carrier subunit</fullName>
    </recommendedName>
</protein>
<evidence type="ECO:0000313" key="4">
    <source>
        <dbReference type="EMBL" id="HGZ42639.1"/>
    </source>
</evidence>
<evidence type="ECO:0000256" key="2">
    <source>
        <dbReference type="ARBA" id="ARBA00024200"/>
    </source>
</evidence>
<dbReference type="InterPro" id="IPR016155">
    <property type="entry name" value="Mopterin_synth/thiamin_S_b"/>
</dbReference>
<reference evidence="4" key="1">
    <citation type="journal article" date="2020" name="mSystems">
        <title>Genome- and Community-Level Interaction Insights into Carbon Utilization and Element Cycling Functions of Hydrothermarchaeota in Hydrothermal Sediment.</title>
        <authorList>
            <person name="Zhou Z."/>
            <person name="Liu Y."/>
            <person name="Xu W."/>
            <person name="Pan J."/>
            <person name="Luo Z.H."/>
            <person name="Li M."/>
        </authorList>
    </citation>
    <scope>NUCLEOTIDE SEQUENCE [LARGE SCALE GENOMIC DNA]</scope>
    <source>
        <strain evidence="4">SpSt-381</strain>
    </source>
</reference>
<comment type="caution">
    <text evidence="4">The sequence shown here is derived from an EMBL/GenBank/DDBJ whole genome shotgun (WGS) entry which is preliminary data.</text>
</comment>
<keyword evidence="1" id="KW-0547">Nucleotide-binding</keyword>
<sequence>MPHVTITVLLFAQARERAGARALALELPEGSRVADALEAAVRARPALAPLVPHLAVALDGVLVRGDTTLTPGGEVALLPPVSGG</sequence>
<dbReference type="Gene3D" id="3.10.20.30">
    <property type="match status" value="1"/>
</dbReference>
<dbReference type="CDD" id="cd00754">
    <property type="entry name" value="Ubl_MoaD"/>
    <property type="match status" value="1"/>
</dbReference>
<dbReference type="PANTHER" id="PTHR33359:SF1">
    <property type="entry name" value="MOLYBDOPTERIN SYNTHASE SULFUR CARRIER SUBUNIT"/>
    <property type="match status" value="1"/>
</dbReference>
<dbReference type="InterPro" id="IPR012675">
    <property type="entry name" value="Beta-grasp_dom_sf"/>
</dbReference>
<dbReference type="Pfam" id="PF02597">
    <property type="entry name" value="ThiS"/>
    <property type="match status" value="1"/>
</dbReference>
<dbReference type="InterPro" id="IPR003749">
    <property type="entry name" value="ThiS/MoaD-like"/>
</dbReference>